<organism evidence="5 6">
    <name type="scientific">Sphingobacterium nematocida</name>
    <dbReference type="NCBI Taxonomy" id="1513896"/>
    <lineage>
        <taxon>Bacteria</taxon>
        <taxon>Pseudomonadati</taxon>
        <taxon>Bacteroidota</taxon>
        <taxon>Sphingobacteriia</taxon>
        <taxon>Sphingobacteriales</taxon>
        <taxon>Sphingobacteriaceae</taxon>
        <taxon>Sphingobacterium</taxon>
    </lineage>
</organism>
<dbReference type="SUPFAM" id="SSF46785">
    <property type="entry name" value="Winged helix' DNA-binding domain"/>
    <property type="match status" value="1"/>
</dbReference>
<dbReference type="GO" id="GO:0003700">
    <property type="term" value="F:DNA-binding transcription factor activity"/>
    <property type="evidence" value="ECO:0007669"/>
    <property type="project" value="InterPro"/>
</dbReference>
<dbReference type="SMART" id="SM00866">
    <property type="entry name" value="UTRA"/>
    <property type="match status" value="1"/>
</dbReference>
<dbReference type="InterPro" id="IPR036388">
    <property type="entry name" value="WH-like_DNA-bd_sf"/>
</dbReference>
<dbReference type="PROSITE" id="PS50949">
    <property type="entry name" value="HTH_GNTR"/>
    <property type="match status" value="1"/>
</dbReference>
<dbReference type="Proteomes" id="UP000190150">
    <property type="component" value="Unassembled WGS sequence"/>
</dbReference>
<dbReference type="InterPro" id="IPR050679">
    <property type="entry name" value="Bact_HTH_transcr_reg"/>
</dbReference>
<dbReference type="RefSeq" id="WP_079642625.1">
    <property type="nucleotide sequence ID" value="NZ_FUZF01000005.1"/>
</dbReference>
<dbReference type="SUPFAM" id="SSF64288">
    <property type="entry name" value="Chorismate lyase-like"/>
    <property type="match status" value="1"/>
</dbReference>
<dbReference type="InterPro" id="IPR036390">
    <property type="entry name" value="WH_DNA-bd_sf"/>
</dbReference>
<evidence type="ECO:0000256" key="3">
    <source>
        <dbReference type="ARBA" id="ARBA00023163"/>
    </source>
</evidence>
<dbReference type="EMBL" id="FUZF01000005">
    <property type="protein sequence ID" value="SKB64620.1"/>
    <property type="molecule type" value="Genomic_DNA"/>
</dbReference>
<keyword evidence="1" id="KW-0805">Transcription regulation</keyword>
<reference evidence="6" key="1">
    <citation type="submission" date="2017-02" db="EMBL/GenBank/DDBJ databases">
        <authorList>
            <person name="Varghese N."/>
            <person name="Submissions S."/>
        </authorList>
    </citation>
    <scope>NUCLEOTIDE SEQUENCE [LARGE SCALE GENOMIC DNA]</scope>
    <source>
        <strain evidence="6">DSM 24091</strain>
    </source>
</reference>
<sequence>MKTNLLEKNPLHIQAETYLRQLIEKEEYKTGKLLPTEVELAKMLNISRNTLRQAINKLVYEGLLLRKRGHGTQVVRKGIVGGVKNWLSFSQEMKMLGIEVKNFELYIRYSYAPSEITNFFLLEEKASPKCLLMERVRGNSSYPFVYFVSYFNPSIPLSSDENFNRPLYEILEKDYGVVVKTSKEEVYARLAGDLVAQKLEIKASDPILVRKRFVYDDKGQPVEYNIGYYRADSFTYTIEAER</sequence>
<dbReference type="AlphaFoldDB" id="A0A1T5CZH9"/>
<dbReference type="Gene3D" id="3.40.1410.10">
    <property type="entry name" value="Chorismate lyase-like"/>
    <property type="match status" value="1"/>
</dbReference>
<dbReference type="PANTHER" id="PTHR44846">
    <property type="entry name" value="MANNOSYL-D-GLYCERATE TRANSPORT/METABOLISM SYSTEM REPRESSOR MNGR-RELATED"/>
    <property type="match status" value="1"/>
</dbReference>
<keyword evidence="6" id="KW-1185">Reference proteome</keyword>
<dbReference type="GO" id="GO:0003677">
    <property type="term" value="F:DNA binding"/>
    <property type="evidence" value="ECO:0007669"/>
    <property type="project" value="UniProtKB-KW"/>
</dbReference>
<dbReference type="STRING" id="1513896.SAMN05660841_01671"/>
<dbReference type="Pfam" id="PF00392">
    <property type="entry name" value="GntR"/>
    <property type="match status" value="1"/>
</dbReference>
<dbReference type="CDD" id="cd07377">
    <property type="entry name" value="WHTH_GntR"/>
    <property type="match status" value="1"/>
</dbReference>
<dbReference type="PRINTS" id="PR00035">
    <property type="entry name" value="HTHGNTR"/>
</dbReference>
<dbReference type="GO" id="GO:0045892">
    <property type="term" value="P:negative regulation of DNA-templated transcription"/>
    <property type="evidence" value="ECO:0007669"/>
    <property type="project" value="TreeGrafter"/>
</dbReference>
<dbReference type="OrthoDB" id="9815017at2"/>
<dbReference type="InterPro" id="IPR000524">
    <property type="entry name" value="Tscrpt_reg_HTH_GntR"/>
</dbReference>
<dbReference type="InterPro" id="IPR011663">
    <property type="entry name" value="UTRA"/>
</dbReference>
<dbReference type="Pfam" id="PF07702">
    <property type="entry name" value="UTRA"/>
    <property type="match status" value="1"/>
</dbReference>
<name>A0A1T5CZH9_9SPHI</name>
<evidence type="ECO:0000256" key="1">
    <source>
        <dbReference type="ARBA" id="ARBA00023015"/>
    </source>
</evidence>
<keyword evidence="2" id="KW-0238">DNA-binding</keyword>
<dbReference type="PANTHER" id="PTHR44846:SF1">
    <property type="entry name" value="MANNOSYL-D-GLYCERATE TRANSPORT_METABOLISM SYSTEM REPRESSOR MNGR-RELATED"/>
    <property type="match status" value="1"/>
</dbReference>
<evidence type="ECO:0000313" key="6">
    <source>
        <dbReference type="Proteomes" id="UP000190150"/>
    </source>
</evidence>
<keyword evidence="3" id="KW-0804">Transcription</keyword>
<dbReference type="SMART" id="SM00345">
    <property type="entry name" value="HTH_GNTR"/>
    <property type="match status" value="1"/>
</dbReference>
<proteinExistence type="predicted"/>
<protein>
    <submittedName>
        <fullName evidence="5">GntR family transcriptional regulator</fullName>
    </submittedName>
</protein>
<gene>
    <name evidence="5" type="ORF">SAMN05660841_01671</name>
</gene>
<evidence type="ECO:0000313" key="5">
    <source>
        <dbReference type="EMBL" id="SKB64620.1"/>
    </source>
</evidence>
<evidence type="ECO:0000256" key="2">
    <source>
        <dbReference type="ARBA" id="ARBA00023125"/>
    </source>
</evidence>
<feature type="domain" description="HTH gntR-type" evidence="4">
    <location>
        <begin position="9"/>
        <end position="77"/>
    </location>
</feature>
<evidence type="ECO:0000259" key="4">
    <source>
        <dbReference type="PROSITE" id="PS50949"/>
    </source>
</evidence>
<dbReference type="InterPro" id="IPR028978">
    <property type="entry name" value="Chorismate_lyase_/UTRA_dom_sf"/>
</dbReference>
<accession>A0A1T5CZH9</accession>
<dbReference type="Gene3D" id="1.10.10.10">
    <property type="entry name" value="Winged helix-like DNA-binding domain superfamily/Winged helix DNA-binding domain"/>
    <property type="match status" value="1"/>
</dbReference>